<evidence type="ECO:0000313" key="1">
    <source>
        <dbReference type="EMBL" id="MBE9639758.1"/>
    </source>
</evidence>
<accession>A0ABR9X882</accession>
<proteinExistence type="predicted"/>
<dbReference type="EMBL" id="JADFFK010000021">
    <property type="protein sequence ID" value="MBE9639758.1"/>
    <property type="molecule type" value="Genomic_DNA"/>
</dbReference>
<dbReference type="Proteomes" id="UP000607796">
    <property type="component" value="Unassembled WGS sequence"/>
</dbReference>
<keyword evidence="2" id="KW-1185">Reference proteome</keyword>
<organism evidence="1 2">
    <name type="scientific">Salipiger mangrovisoli</name>
    <dbReference type="NCBI Taxonomy" id="2865933"/>
    <lineage>
        <taxon>Bacteria</taxon>
        <taxon>Pseudomonadati</taxon>
        <taxon>Pseudomonadota</taxon>
        <taxon>Alphaproteobacteria</taxon>
        <taxon>Rhodobacterales</taxon>
        <taxon>Roseobacteraceae</taxon>
        <taxon>Salipiger</taxon>
    </lineage>
</organism>
<sequence>MAPSLSLGPARAEPFPAASYAEPTTRYDHGVLGDTVEWGALRLDGPDGPVILRLPDTRVFEDIAPRVVPLPGGGWAALVVESDLARGARLALYTREGVLAATDFIGQPHRWLAPLGGADLDGDGTLELAYVDRPHLAKTLRVVRYRPGDPHLQEIAAQPGVTNHRIGWGFIAGGIRDCGAGAEMVLADGGFARLVAARLTGTGIALRDLGPWSQARSEAALRCR</sequence>
<protein>
    <submittedName>
        <fullName evidence="1">VCBS repeat-containing protein</fullName>
    </submittedName>
</protein>
<evidence type="ECO:0000313" key="2">
    <source>
        <dbReference type="Proteomes" id="UP000607796"/>
    </source>
</evidence>
<name>A0ABR9X882_9RHOB</name>
<gene>
    <name evidence="1" type="ORF">IQ782_23150</name>
</gene>
<reference evidence="1 2" key="1">
    <citation type="journal article" date="2021" name="Int. J. Syst. Evol. Microbiol.">
        <title>Salipiger mangrovisoli sp. nov., isolated from mangrove soil and the proposal for the reclassification of Paraphaeobacter pallidus as Salipiger pallidus comb. nov.</title>
        <authorList>
            <person name="Du J."/>
            <person name="Liu Y."/>
            <person name="Pei T."/>
            <person name="Deng M.R."/>
            <person name="Zhu H."/>
        </authorList>
    </citation>
    <scope>NUCLEOTIDE SEQUENCE [LARGE SCALE GENOMIC DNA]</scope>
    <source>
        <strain evidence="1 2">6D45A</strain>
    </source>
</reference>
<comment type="caution">
    <text evidence="1">The sequence shown here is derived from an EMBL/GenBank/DDBJ whole genome shotgun (WGS) entry which is preliminary data.</text>
</comment>